<protein>
    <submittedName>
        <fullName evidence="4">Hypothetical conserved protein</fullName>
    </submittedName>
</protein>
<dbReference type="AlphaFoldDB" id="H5SGI1"/>
<dbReference type="InterPro" id="IPR026444">
    <property type="entry name" value="Secre_tail"/>
</dbReference>
<evidence type="ECO:0000259" key="2">
    <source>
        <dbReference type="Pfam" id="PF16655"/>
    </source>
</evidence>
<evidence type="ECO:0000259" key="1">
    <source>
        <dbReference type="Pfam" id="PF09423"/>
    </source>
</evidence>
<reference evidence="4" key="1">
    <citation type="journal article" date="2005" name="Environ. Microbiol.">
        <title>Genetic and functional properties of uncultivated thermophilic crenarchaeotes from a subsurface gold mine as revealed by analysis of genome fragments.</title>
        <authorList>
            <person name="Nunoura T."/>
            <person name="Hirayama H."/>
            <person name="Takami H."/>
            <person name="Oida H."/>
            <person name="Nishi S."/>
            <person name="Shimamura S."/>
            <person name="Suzuki Y."/>
            <person name="Inagaki F."/>
            <person name="Takai K."/>
            <person name="Nealson K.H."/>
            <person name="Horikoshi K."/>
        </authorList>
    </citation>
    <scope>NUCLEOTIDE SEQUENCE</scope>
</reference>
<accession>H5SGI1</accession>
<name>H5SGI1_9BACT</name>
<dbReference type="CDD" id="cd07389">
    <property type="entry name" value="MPP_PhoD"/>
    <property type="match status" value="1"/>
</dbReference>
<dbReference type="NCBIfam" id="TIGR04183">
    <property type="entry name" value="Por_Secre_tail"/>
    <property type="match status" value="1"/>
</dbReference>
<dbReference type="Pfam" id="PF09423">
    <property type="entry name" value="PhoD"/>
    <property type="match status" value="1"/>
</dbReference>
<sequence length="623" mass="69458">MRLIGMAGAFVFLWAQPTHPNRAYVRTAQAPFLHGVASGDPLTDRVILWTRVTPPQNWTGFISVDWEVATSPDFTQVVASGTTTTDANRDYTVKVDATGLQPGRWYYYRFRALNTFSPVGRTRTLPASGATRLRAAVVSCADYQNGFYNAYENICLRNDVDVVIHLGDYIYEYGPSQNNVRQSEPPREILTLDDYRIRYSHYRLDTMLQWLHQNYPVIAVWDDHELANDAWAQGAQNHNSSTEGPFQDRKRAMLRAYHEWMPFRMPDPTDSLRIWRSFSWGGLADLIMLDTRHYARDQQVSAISFAGVPANDPTLNDPNRTILGNAQRAWLVSQLKGSSATWRLIGQQVMMGPLTANVFGTTYVVNPDQWDGYPADRRRLMDSLIQNNIGNVVVLTGDIHTSWGNDLPFGPGSYDRNTGAGSTAVEFVTPSITSANASFLGNLNPSIISSQNPHVKYVNLSQHGYLVLDVTLQKVQGDWYFVNTISQPQPGETAGESWYVNAGEKFLRKATAPTSAPAGYNPPLVSRGTGTTSLSMASPVLVGVYPNPADAFVTLQLYTPSPQEVRLSLLTMAGQQVASYTVRTPSSGTHYYQFPLEDLPAGVFVLSIETKEGQRQTYRLLKK</sequence>
<dbReference type="PANTHER" id="PTHR43606:SF7">
    <property type="entry name" value="PHOSPHATASE, PUTATIVE (AFU_ORTHOLOGUE AFUA_6G08710)-RELATED"/>
    <property type="match status" value="1"/>
</dbReference>
<dbReference type="Gene3D" id="2.60.40.380">
    <property type="entry name" value="Purple acid phosphatase-like, N-terminal"/>
    <property type="match status" value="1"/>
</dbReference>
<proteinExistence type="predicted"/>
<evidence type="ECO:0000259" key="3">
    <source>
        <dbReference type="Pfam" id="PF18962"/>
    </source>
</evidence>
<feature type="domain" description="Phospholipase D N-terminal" evidence="2">
    <location>
        <begin position="34"/>
        <end position="124"/>
    </location>
</feature>
<dbReference type="InterPro" id="IPR052900">
    <property type="entry name" value="Phospholipid_Metab_Enz"/>
</dbReference>
<gene>
    <name evidence="4" type="ORF">HGMM_F25B04C10</name>
</gene>
<dbReference type="Pfam" id="PF16655">
    <property type="entry name" value="PhoD_N"/>
    <property type="match status" value="1"/>
</dbReference>
<feature type="domain" description="PhoD-like phosphatase metallophosphatase" evidence="1">
    <location>
        <begin position="136"/>
        <end position="479"/>
    </location>
</feature>
<dbReference type="InterPro" id="IPR038607">
    <property type="entry name" value="PhoD-like_sf"/>
</dbReference>
<dbReference type="SUPFAM" id="SSF56300">
    <property type="entry name" value="Metallo-dependent phosphatases"/>
    <property type="match status" value="1"/>
</dbReference>
<dbReference type="InterPro" id="IPR032093">
    <property type="entry name" value="PhoD_N"/>
</dbReference>
<dbReference type="InterPro" id="IPR018946">
    <property type="entry name" value="PhoD-like_MPP"/>
</dbReference>
<dbReference type="Pfam" id="PF18962">
    <property type="entry name" value="Por_Secre_tail"/>
    <property type="match status" value="1"/>
</dbReference>
<evidence type="ECO:0000313" key="4">
    <source>
        <dbReference type="EMBL" id="BAL55267.1"/>
    </source>
</evidence>
<dbReference type="Gene3D" id="3.60.21.70">
    <property type="entry name" value="PhoD-like phosphatase"/>
    <property type="match status" value="1"/>
</dbReference>
<dbReference type="InterPro" id="IPR029052">
    <property type="entry name" value="Metallo-depent_PP-like"/>
</dbReference>
<reference evidence="4" key="2">
    <citation type="journal article" date="2012" name="PLoS ONE">
        <title>A Deeply Branching Thermophilic Bacterium with an Ancient Acetyl-CoA Pathway Dominates a Subsurface Ecosystem.</title>
        <authorList>
            <person name="Takami H."/>
            <person name="Noguchi H."/>
            <person name="Takaki Y."/>
            <person name="Uchiyama I."/>
            <person name="Toyoda A."/>
            <person name="Nishi S."/>
            <person name="Chee G.-J."/>
            <person name="Arai W."/>
            <person name="Nunoura T."/>
            <person name="Itoh T."/>
            <person name="Hattori M."/>
            <person name="Takai K."/>
        </authorList>
    </citation>
    <scope>NUCLEOTIDE SEQUENCE</scope>
</reference>
<organism evidence="4">
    <name type="scientific">uncultured Bacteroidota bacterium</name>
    <dbReference type="NCBI Taxonomy" id="152509"/>
    <lineage>
        <taxon>Bacteria</taxon>
        <taxon>Pseudomonadati</taxon>
        <taxon>Bacteroidota</taxon>
        <taxon>environmental samples</taxon>
    </lineage>
</organism>
<dbReference type="EMBL" id="AP011714">
    <property type="protein sequence ID" value="BAL55267.1"/>
    <property type="molecule type" value="Genomic_DNA"/>
</dbReference>
<dbReference type="PANTHER" id="PTHR43606">
    <property type="entry name" value="PHOSPHATASE, PUTATIVE (AFU_ORTHOLOGUE AFUA_6G08710)-RELATED"/>
    <property type="match status" value="1"/>
</dbReference>
<feature type="domain" description="Secretion system C-terminal sorting" evidence="3">
    <location>
        <begin position="544"/>
        <end position="614"/>
    </location>
</feature>